<name>A0A0P1AD51_PLAHL</name>
<reference evidence="2" key="1">
    <citation type="submission" date="2014-09" db="EMBL/GenBank/DDBJ databases">
        <authorList>
            <person name="Sharma Rahul"/>
            <person name="Thines Marco"/>
        </authorList>
    </citation>
    <scope>NUCLEOTIDE SEQUENCE [LARGE SCALE GENOMIC DNA]</scope>
</reference>
<dbReference type="RefSeq" id="XP_024574989.1">
    <property type="nucleotide sequence ID" value="XM_024724076.1"/>
</dbReference>
<evidence type="ECO:0000313" key="1">
    <source>
        <dbReference type="EMBL" id="CEG38620.1"/>
    </source>
</evidence>
<evidence type="ECO:0000313" key="2">
    <source>
        <dbReference type="Proteomes" id="UP000054928"/>
    </source>
</evidence>
<keyword evidence="2" id="KW-1185">Reference proteome</keyword>
<organism evidence="1 2">
    <name type="scientific">Plasmopara halstedii</name>
    <name type="common">Downy mildew of sunflower</name>
    <dbReference type="NCBI Taxonomy" id="4781"/>
    <lineage>
        <taxon>Eukaryota</taxon>
        <taxon>Sar</taxon>
        <taxon>Stramenopiles</taxon>
        <taxon>Oomycota</taxon>
        <taxon>Peronosporomycetes</taxon>
        <taxon>Peronosporales</taxon>
        <taxon>Peronosporaceae</taxon>
        <taxon>Plasmopara</taxon>
    </lineage>
</organism>
<accession>A0A0P1AD51</accession>
<protein>
    <submittedName>
        <fullName evidence="1">Uncharacterized protein</fullName>
    </submittedName>
</protein>
<dbReference type="EMBL" id="CCYD01000322">
    <property type="protein sequence ID" value="CEG38620.1"/>
    <property type="molecule type" value="Genomic_DNA"/>
</dbReference>
<dbReference type="AlphaFoldDB" id="A0A0P1AD51"/>
<proteinExistence type="predicted"/>
<dbReference type="GeneID" id="36403737"/>
<dbReference type="Proteomes" id="UP000054928">
    <property type="component" value="Unassembled WGS sequence"/>
</dbReference>
<sequence>MYGLFPHRKHPENESRVGHEGDLSLKFICSPRRQIPLPRNVIGHIYCKEESGFQNDFPLGGEFNGVSRALV</sequence>